<organism evidence="6 7">
    <name type="scientific">Candidatus Corynebacterium avicola</name>
    <dbReference type="NCBI Taxonomy" id="2838527"/>
    <lineage>
        <taxon>Bacteria</taxon>
        <taxon>Bacillati</taxon>
        <taxon>Actinomycetota</taxon>
        <taxon>Actinomycetes</taxon>
        <taxon>Mycobacteriales</taxon>
        <taxon>Corynebacteriaceae</taxon>
        <taxon>Corynebacterium</taxon>
    </lineage>
</organism>
<evidence type="ECO:0000256" key="4">
    <source>
        <dbReference type="SAM" id="MobiDB-lite"/>
    </source>
</evidence>
<protein>
    <recommendedName>
        <fullName evidence="3">Carboxylic ester hydrolase</fullName>
        <ecNumber evidence="3">3.1.1.-</ecNumber>
    </recommendedName>
</protein>
<comment type="caution">
    <text evidence="6">The sequence shown here is derived from an EMBL/GenBank/DDBJ whole genome shotgun (WGS) entry which is preliminary data.</text>
</comment>
<reference evidence="6" key="2">
    <citation type="submission" date="2021-04" db="EMBL/GenBank/DDBJ databases">
        <authorList>
            <person name="Gilroy R."/>
        </authorList>
    </citation>
    <scope>NUCLEOTIDE SEQUENCE</scope>
    <source>
        <strain evidence="6">CHK32-1732</strain>
    </source>
</reference>
<evidence type="ECO:0000256" key="1">
    <source>
        <dbReference type="ARBA" id="ARBA00005964"/>
    </source>
</evidence>
<evidence type="ECO:0000313" key="7">
    <source>
        <dbReference type="Proteomes" id="UP000824190"/>
    </source>
</evidence>
<feature type="compositionally biased region" description="Basic and acidic residues" evidence="4">
    <location>
        <begin position="264"/>
        <end position="275"/>
    </location>
</feature>
<dbReference type="GO" id="GO:0005886">
    <property type="term" value="C:plasma membrane"/>
    <property type="evidence" value="ECO:0007669"/>
    <property type="project" value="TreeGrafter"/>
</dbReference>
<dbReference type="Proteomes" id="UP000824190">
    <property type="component" value="Unassembled WGS sequence"/>
</dbReference>
<evidence type="ECO:0000259" key="5">
    <source>
        <dbReference type="Pfam" id="PF00135"/>
    </source>
</evidence>
<gene>
    <name evidence="6" type="ORF">H9870_00745</name>
</gene>
<dbReference type="InterPro" id="IPR029058">
    <property type="entry name" value="AB_hydrolase_fold"/>
</dbReference>
<dbReference type="PANTHER" id="PTHR43918">
    <property type="entry name" value="ACETYLCHOLINESTERASE"/>
    <property type="match status" value="1"/>
</dbReference>
<name>A0A9D1RP04_9CORY</name>
<dbReference type="InterPro" id="IPR019826">
    <property type="entry name" value="Carboxylesterase_B_AS"/>
</dbReference>
<accession>A0A9D1RP04</accession>
<dbReference type="PROSITE" id="PS00122">
    <property type="entry name" value="CARBOXYLESTERASE_B_1"/>
    <property type="match status" value="1"/>
</dbReference>
<reference evidence="6" key="1">
    <citation type="journal article" date="2021" name="PeerJ">
        <title>Extensive microbial diversity within the chicken gut microbiome revealed by metagenomics and culture.</title>
        <authorList>
            <person name="Gilroy R."/>
            <person name="Ravi A."/>
            <person name="Getino M."/>
            <person name="Pursley I."/>
            <person name="Horton D.L."/>
            <person name="Alikhan N.F."/>
            <person name="Baker D."/>
            <person name="Gharbi K."/>
            <person name="Hall N."/>
            <person name="Watson M."/>
            <person name="Adriaenssens E.M."/>
            <person name="Foster-Nyarko E."/>
            <person name="Jarju S."/>
            <person name="Secka A."/>
            <person name="Antonio M."/>
            <person name="Oren A."/>
            <person name="Chaudhuri R.R."/>
            <person name="La Ragione R."/>
            <person name="Hildebrand F."/>
            <person name="Pallen M.J."/>
        </authorList>
    </citation>
    <scope>NUCLEOTIDE SEQUENCE</scope>
    <source>
        <strain evidence="6">CHK32-1732</strain>
    </source>
</reference>
<dbReference type="AlphaFoldDB" id="A0A9D1RP04"/>
<dbReference type="GO" id="GO:0003990">
    <property type="term" value="F:acetylcholinesterase activity"/>
    <property type="evidence" value="ECO:0007669"/>
    <property type="project" value="TreeGrafter"/>
</dbReference>
<evidence type="ECO:0000256" key="2">
    <source>
        <dbReference type="ARBA" id="ARBA00022801"/>
    </source>
</evidence>
<sequence>MPFDTPHHVATTTGHTSSHWVVETTTGPVKGHPVNGAIAFRGIPYAEQPVGDLRFRRATAKQPWRGVLLADRSGDYCAQWRNPKIGWIGSEHCLWLNVVVPRAPGSPARQVFNPEPSRPVVVYLHGGSNIHGSAGEPLLSGEYFANATDSVYVAVNYRVGIMGQLALGHADDLDADRFDSNTGLSDIITAIEWIHANAESFGGDPSRITVMGESSGGAMVTALSATPRVADLVAGFIAQSPAAAMVHSPETAGRLADTALEILRSPDDGEKRPRPEGTGTDLLTSSPQGLAWLTEKVNAASWGKAGISGGFAPVIDDLLPRHPLEPGAALDRPLLIGTNQDEYVLMRWNTLSRRGLQEQSRGFARAVDEENAPQVLATLYSDAARRGEAGRFVGDALFTATSMRLAEQHPSGRAWMYRLDMSTPSLDISGIGATHALDLPILFGRYDSGRGPGALVLGGRQRMAATTQVMQSRWRQFIHEGDPGWEPYPGNYATQLFDGGEKTVADPSPELREAWSSVRLTG</sequence>
<comment type="similarity">
    <text evidence="1 3">Belongs to the type-B carboxylesterase/lipase family.</text>
</comment>
<dbReference type="SUPFAM" id="SSF53474">
    <property type="entry name" value="alpha/beta-Hydrolases"/>
    <property type="match status" value="1"/>
</dbReference>
<dbReference type="PANTHER" id="PTHR43918:SF4">
    <property type="entry name" value="CARBOXYLIC ESTER HYDROLASE"/>
    <property type="match status" value="1"/>
</dbReference>
<evidence type="ECO:0000256" key="3">
    <source>
        <dbReference type="RuleBase" id="RU361235"/>
    </source>
</evidence>
<dbReference type="InterPro" id="IPR002018">
    <property type="entry name" value="CarbesteraseB"/>
</dbReference>
<dbReference type="EC" id="3.1.1.-" evidence="3"/>
<dbReference type="GO" id="GO:0019695">
    <property type="term" value="P:choline metabolic process"/>
    <property type="evidence" value="ECO:0007669"/>
    <property type="project" value="TreeGrafter"/>
</dbReference>
<dbReference type="Gene3D" id="3.40.50.1820">
    <property type="entry name" value="alpha/beta hydrolase"/>
    <property type="match status" value="1"/>
</dbReference>
<dbReference type="GO" id="GO:0006581">
    <property type="term" value="P:acetylcholine catabolic process"/>
    <property type="evidence" value="ECO:0007669"/>
    <property type="project" value="TreeGrafter"/>
</dbReference>
<evidence type="ECO:0000313" key="6">
    <source>
        <dbReference type="EMBL" id="HIW90187.1"/>
    </source>
</evidence>
<dbReference type="EMBL" id="DXGC01000007">
    <property type="protein sequence ID" value="HIW90187.1"/>
    <property type="molecule type" value="Genomic_DNA"/>
</dbReference>
<dbReference type="Pfam" id="PF00135">
    <property type="entry name" value="COesterase"/>
    <property type="match status" value="1"/>
</dbReference>
<dbReference type="InterPro" id="IPR050654">
    <property type="entry name" value="AChE-related_enzymes"/>
</dbReference>
<dbReference type="GO" id="GO:0005615">
    <property type="term" value="C:extracellular space"/>
    <property type="evidence" value="ECO:0007669"/>
    <property type="project" value="TreeGrafter"/>
</dbReference>
<feature type="region of interest" description="Disordered" evidence="4">
    <location>
        <begin position="263"/>
        <end position="285"/>
    </location>
</feature>
<keyword evidence="2 3" id="KW-0378">Hydrolase</keyword>
<feature type="domain" description="Carboxylesterase type B" evidence="5">
    <location>
        <begin position="21"/>
        <end position="484"/>
    </location>
</feature>
<proteinExistence type="inferred from homology"/>